<feature type="region of interest" description="Disordered" evidence="1">
    <location>
        <begin position="187"/>
        <end position="234"/>
    </location>
</feature>
<dbReference type="Proteomes" id="UP000198287">
    <property type="component" value="Unassembled WGS sequence"/>
</dbReference>
<name>A0A226ER34_FOLCA</name>
<sequence length="247" mass="26055">MDFSSKLKPKIDLGAATAALENLQKLATSLQSMGKELADIGQASGSIATVISSGDFISQVSSLRSSMEEIQSSKDTVSQEIVTINGILEELKKLAGDDMEKPAEKQGKVAKATNAALNLLVTVTKILDELVQLMDKVDQIINLDKADVDGITELGKGVKGNIEALVGLIKEATEQVKEIIDIVKGGGGGDKKGGESKKEKVKDTQPKKSDGVAKSAKAGDTTDKKDKDGEEEKGCWASFKSCCCCCC</sequence>
<reference evidence="2 3" key="1">
    <citation type="submission" date="2015-12" db="EMBL/GenBank/DDBJ databases">
        <title>The genome of Folsomia candida.</title>
        <authorList>
            <person name="Faddeeva A."/>
            <person name="Derks M.F."/>
            <person name="Anvar Y."/>
            <person name="Smit S."/>
            <person name="Van Straalen N."/>
            <person name="Roelofs D."/>
        </authorList>
    </citation>
    <scope>NUCLEOTIDE SEQUENCE [LARGE SCALE GENOMIC DNA]</scope>
    <source>
        <strain evidence="2 3">VU population</strain>
        <tissue evidence="2">Whole body</tissue>
    </source>
</reference>
<evidence type="ECO:0000313" key="3">
    <source>
        <dbReference type="Proteomes" id="UP000198287"/>
    </source>
</evidence>
<feature type="compositionally biased region" description="Basic and acidic residues" evidence="1">
    <location>
        <begin position="220"/>
        <end position="234"/>
    </location>
</feature>
<dbReference type="EMBL" id="LNIX01000002">
    <property type="protein sequence ID" value="OXA60093.1"/>
    <property type="molecule type" value="Genomic_DNA"/>
</dbReference>
<gene>
    <name evidence="2" type="ORF">Fcan01_04686</name>
</gene>
<organism evidence="2 3">
    <name type="scientific">Folsomia candida</name>
    <name type="common">Springtail</name>
    <dbReference type="NCBI Taxonomy" id="158441"/>
    <lineage>
        <taxon>Eukaryota</taxon>
        <taxon>Metazoa</taxon>
        <taxon>Ecdysozoa</taxon>
        <taxon>Arthropoda</taxon>
        <taxon>Hexapoda</taxon>
        <taxon>Collembola</taxon>
        <taxon>Entomobryomorpha</taxon>
        <taxon>Isotomoidea</taxon>
        <taxon>Isotomidae</taxon>
        <taxon>Proisotominae</taxon>
        <taxon>Folsomia</taxon>
    </lineage>
</organism>
<keyword evidence="3" id="KW-1185">Reference proteome</keyword>
<proteinExistence type="predicted"/>
<protein>
    <submittedName>
        <fullName evidence="2">Uncharacterized protein</fullName>
    </submittedName>
</protein>
<accession>A0A226ER34</accession>
<evidence type="ECO:0000256" key="1">
    <source>
        <dbReference type="SAM" id="MobiDB-lite"/>
    </source>
</evidence>
<evidence type="ECO:0000313" key="2">
    <source>
        <dbReference type="EMBL" id="OXA60093.1"/>
    </source>
</evidence>
<comment type="caution">
    <text evidence="2">The sequence shown here is derived from an EMBL/GenBank/DDBJ whole genome shotgun (WGS) entry which is preliminary data.</text>
</comment>
<feature type="compositionally biased region" description="Basic and acidic residues" evidence="1">
    <location>
        <begin position="189"/>
        <end position="211"/>
    </location>
</feature>
<dbReference type="AlphaFoldDB" id="A0A226ER34"/>